<name>A0A0C1G299_9SPHI</name>
<dbReference type="Proteomes" id="UP000031246">
    <property type="component" value="Unassembled WGS sequence"/>
</dbReference>
<feature type="transmembrane region" description="Helical" evidence="1">
    <location>
        <begin position="48"/>
        <end position="72"/>
    </location>
</feature>
<keyword evidence="1" id="KW-1133">Transmembrane helix</keyword>
<evidence type="ECO:0000256" key="1">
    <source>
        <dbReference type="SAM" id="Phobius"/>
    </source>
</evidence>
<accession>A0A0C1G299</accession>
<sequence length="74" mass="7863">MLFIAGKNVSGTAIRIGKNGIADLGLYTNRYIAANSKNSQTIVPAMSIAFNFALFLLSSVRVSLVGSSVVIMRL</sequence>
<reference evidence="2 3" key="1">
    <citation type="submission" date="2014-10" db="EMBL/GenBank/DDBJ databases">
        <title>Pedobacter Kyungheensis.</title>
        <authorList>
            <person name="Anderson B.M."/>
            <person name="Newman J.D."/>
        </authorList>
    </citation>
    <scope>NUCLEOTIDE SEQUENCE [LARGE SCALE GENOMIC DNA]</scope>
    <source>
        <strain evidence="2 3">KACC 16221</strain>
    </source>
</reference>
<comment type="caution">
    <text evidence="2">The sequence shown here is derived from an EMBL/GenBank/DDBJ whole genome shotgun (WGS) entry which is preliminary data.</text>
</comment>
<gene>
    <name evidence="2" type="ORF">OC25_09755</name>
</gene>
<dbReference type="AlphaFoldDB" id="A0A0C1G299"/>
<keyword evidence="3" id="KW-1185">Reference proteome</keyword>
<dbReference type="EMBL" id="JSYN01000010">
    <property type="protein sequence ID" value="KIA94214.1"/>
    <property type="molecule type" value="Genomic_DNA"/>
</dbReference>
<protein>
    <submittedName>
        <fullName evidence="2">Uncharacterized protein</fullName>
    </submittedName>
</protein>
<keyword evidence="1" id="KW-0812">Transmembrane</keyword>
<keyword evidence="1" id="KW-0472">Membrane</keyword>
<evidence type="ECO:0000313" key="3">
    <source>
        <dbReference type="Proteomes" id="UP000031246"/>
    </source>
</evidence>
<evidence type="ECO:0000313" key="2">
    <source>
        <dbReference type="EMBL" id="KIA94214.1"/>
    </source>
</evidence>
<organism evidence="2 3">
    <name type="scientific">Pedobacter kyungheensis</name>
    <dbReference type="NCBI Taxonomy" id="1069985"/>
    <lineage>
        <taxon>Bacteria</taxon>
        <taxon>Pseudomonadati</taxon>
        <taxon>Bacteroidota</taxon>
        <taxon>Sphingobacteriia</taxon>
        <taxon>Sphingobacteriales</taxon>
        <taxon>Sphingobacteriaceae</taxon>
        <taxon>Pedobacter</taxon>
    </lineage>
</organism>
<proteinExistence type="predicted"/>